<keyword evidence="8" id="KW-1185">Reference proteome</keyword>
<dbReference type="EMBL" id="LR900186">
    <property type="protein sequence ID" value="CAD7244602.1"/>
    <property type="molecule type" value="Genomic_DNA"/>
</dbReference>
<evidence type="ECO:0000256" key="5">
    <source>
        <dbReference type="SAM" id="SignalP"/>
    </source>
</evidence>
<dbReference type="InterPro" id="IPR006076">
    <property type="entry name" value="FAD-dep_OxRdtase"/>
</dbReference>
<dbReference type="GO" id="GO:0032981">
    <property type="term" value="P:mitochondrial respiratory chain complex I assembly"/>
    <property type="evidence" value="ECO:0007669"/>
    <property type="project" value="TreeGrafter"/>
</dbReference>
<dbReference type="EMBL" id="CAJPEV010000669">
    <property type="protein sequence ID" value="CAG0887451.1"/>
    <property type="molecule type" value="Genomic_DNA"/>
</dbReference>
<feature type="chain" id="PRO_5036209210" description="FAD-dependent oxidoreductase domain-containing protein 1" evidence="5">
    <location>
        <begin position="20"/>
        <end position="518"/>
    </location>
</feature>
<dbReference type="PANTHER" id="PTHR13847:SF287">
    <property type="entry name" value="FAD-DEPENDENT OXIDOREDUCTASE DOMAIN-CONTAINING PROTEIN 1"/>
    <property type="match status" value="1"/>
</dbReference>
<dbReference type="GO" id="GO:0016491">
    <property type="term" value="F:oxidoreductase activity"/>
    <property type="evidence" value="ECO:0007669"/>
    <property type="project" value="UniProtKB-KW"/>
</dbReference>
<dbReference type="InterPro" id="IPR036188">
    <property type="entry name" value="FAD/NAD-bd_sf"/>
</dbReference>
<evidence type="ECO:0000256" key="1">
    <source>
        <dbReference type="ARBA" id="ARBA00023002"/>
    </source>
</evidence>
<feature type="signal peptide" evidence="5">
    <location>
        <begin position="1"/>
        <end position="19"/>
    </location>
</feature>
<dbReference type="Gene3D" id="3.30.9.10">
    <property type="entry name" value="D-Amino Acid Oxidase, subunit A, domain 2"/>
    <property type="match status" value="1"/>
</dbReference>
<dbReference type="Pfam" id="PF01266">
    <property type="entry name" value="DAO"/>
    <property type="match status" value="1"/>
</dbReference>
<comment type="function">
    <text evidence="3">Required for the assembly of the mitochondrial membrane respiratory chain NADH dehydrogenase (Complex I). Involved in mid-late stages of complex I assembly.</text>
</comment>
<keyword evidence="5" id="KW-0732">Signal</keyword>
<gene>
    <name evidence="7" type="ORF">DSTB1V02_LOCUS4496</name>
</gene>
<dbReference type="GO" id="GO:0005739">
    <property type="term" value="C:mitochondrion"/>
    <property type="evidence" value="ECO:0007669"/>
    <property type="project" value="GOC"/>
</dbReference>
<keyword evidence="1" id="KW-0560">Oxidoreductase</keyword>
<dbReference type="Proteomes" id="UP000677054">
    <property type="component" value="Unassembled WGS sequence"/>
</dbReference>
<feature type="domain" description="FAD dependent oxidoreductase" evidence="6">
    <location>
        <begin position="101"/>
        <end position="487"/>
    </location>
</feature>
<organism evidence="7">
    <name type="scientific">Darwinula stevensoni</name>
    <dbReference type="NCBI Taxonomy" id="69355"/>
    <lineage>
        <taxon>Eukaryota</taxon>
        <taxon>Metazoa</taxon>
        <taxon>Ecdysozoa</taxon>
        <taxon>Arthropoda</taxon>
        <taxon>Crustacea</taxon>
        <taxon>Oligostraca</taxon>
        <taxon>Ostracoda</taxon>
        <taxon>Podocopa</taxon>
        <taxon>Podocopida</taxon>
        <taxon>Darwinulocopina</taxon>
        <taxon>Darwinuloidea</taxon>
        <taxon>Darwinulidae</taxon>
        <taxon>Darwinula</taxon>
    </lineage>
</organism>
<evidence type="ECO:0000256" key="4">
    <source>
        <dbReference type="SAM" id="MobiDB-lite"/>
    </source>
</evidence>
<protein>
    <recommendedName>
        <fullName evidence="2">FAD-dependent oxidoreductase domain-containing protein 1</fullName>
    </recommendedName>
</protein>
<dbReference type="SUPFAM" id="SSF51905">
    <property type="entry name" value="FAD/NAD(P)-binding domain"/>
    <property type="match status" value="1"/>
</dbReference>
<reference evidence="7" key="1">
    <citation type="submission" date="2020-11" db="EMBL/GenBank/DDBJ databases">
        <authorList>
            <person name="Tran Van P."/>
        </authorList>
    </citation>
    <scope>NUCLEOTIDE SEQUENCE</scope>
</reference>
<evidence type="ECO:0000313" key="7">
    <source>
        <dbReference type="EMBL" id="CAD7244602.1"/>
    </source>
</evidence>
<evidence type="ECO:0000256" key="2">
    <source>
        <dbReference type="ARBA" id="ARBA00039785"/>
    </source>
</evidence>
<dbReference type="OrthoDB" id="424974at2759"/>
<evidence type="ECO:0000313" key="8">
    <source>
        <dbReference type="Proteomes" id="UP000677054"/>
    </source>
</evidence>
<accession>A0A7R8XE51</accession>
<dbReference type="PANTHER" id="PTHR13847">
    <property type="entry name" value="SARCOSINE DEHYDROGENASE-RELATED"/>
    <property type="match status" value="1"/>
</dbReference>
<dbReference type="AlphaFoldDB" id="A0A7R8XE51"/>
<sequence>MKMTLQLSLPFHLLRPATASALTSWLRHLCTSRQWYKKDANESKNDAIEPKNDAIEPKNGAIEPKNDASEPKDQWVEGLEKLKERFQEIHHRDVAFPYYADICVIGGGAVGASVAYWLKQRNEKLNVVVLERDPSYSYASSTLSVGGIRQQFSLPENIQLSQFGINFLRTMGRNLQVEGRDPPNPSFSPHGYMFAATEEGMDQLVKNIHLQRKYGAKVELLTANDLKQQFPWMNVEGLAGASHGLEGEGSFDPWAVIYALKRKTISLGGHYIHGEAVGFAFDKTLEGEFFGHIGSQFNRIDKVLVKMDSGEMRFVKAAYYVVAAGAFAKNIAEMAGIGKGEGLLRHVLPIEPRKRYVFVFHCPDGPGFDCPMFIDPSGVYFRREGLAGVYLSGRSPPSPDLEPPISNLDVDYSFFDNHIWPILAHRVPAFQALKLRSAWAGYYDTCYFDENAIIGPHPYHSNMYFAAGFSGHGIQQSMGVGRVVSEMIIDGKCVTIDLGRFGFSRIMLNKPLLEENIV</sequence>
<proteinExistence type="predicted"/>
<name>A0A7R8XE51_9CRUS</name>
<feature type="region of interest" description="Disordered" evidence="4">
    <location>
        <begin position="41"/>
        <end position="70"/>
    </location>
</feature>
<dbReference type="Gene3D" id="3.50.50.60">
    <property type="entry name" value="FAD/NAD(P)-binding domain"/>
    <property type="match status" value="1"/>
</dbReference>
<feature type="compositionally biased region" description="Basic and acidic residues" evidence="4">
    <location>
        <begin position="41"/>
        <end position="56"/>
    </location>
</feature>
<evidence type="ECO:0000256" key="3">
    <source>
        <dbReference type="ARBA" id="ARBA00046185"/>
    </source>
</evidence>
<evidence type="ECO:0000259" key="6">
    <source>
        <dbReference type="Pfam" id="PF01266"/>
    </source>
</evidence>